<name>A0A1Y1V4I5_9FUNG</name>
<protein>
    <submittedName>
        <fullName evidence="1">Uncharacterized protein</fullName>
    </submittedName>
</protein>
<dbReference type="OrthoDB" id="2423195at2759"/>
<comment type="caution">
    <text evidence="1">The sequence shown here is derived from an EMBL/GenBank/DDBJ whole genome shotgun (WGS) entry which is preliminary data.</text>
</comment>
<reference evidence="1 2" key="1">
    <citation type="submission" date="2016-08" db="EMBL/GenBank/DDBJ databases">
        <title>Genomes of anaerobic fungi encode conserved fungal cellulosomes for biomass hydrolysis.</title>
        <authorList>
            <consortium name="DOE Joint Genome Institute"/>
            <person name="Haitjema C.H."/>
            <person name="Gilmore S.P."/>
            <person name="Henske J.K."/>
            <person name="Solomon K.V."/>
            <person name="De Groot R."/>
            <person name="Kuo A."/>
            <person name="Mondo S.J."/>
            <person name="Salamov A.A."/>
            <person name="Labutti K."/>
            <person name="Zhao Z."/>
            <person name="Chiniquy J."/>
            <person name="Barry K."/>
            <person name="Brewer H.M."/>
            <person name="Purvine S.O."/>
            <person name="Wright A.T."/>
            <person name="Boxma B."/>
            <person name="Van Alen T."/>
            <person name="Hackstein J.H."/>
            <person name="Baker S.E."/>
            <person name="Grigoriev I.V."/>
            <person name="O'Malley M.A."/>
        </authorList>
    </citation>
    <scope>NUCLEOTIDE SEQUENCE [LARGE SCALE GENOMIC DNA]</scope>
    <source>
        <strain evidence="2">finn</strain>
    </source>
</reference>
<organism evidence="1 2">
    <name type="scientific">Piromyces finnis</name>
    <dbReference type="NCBI Taxonomy" id="1754191"/>
    <lineage>
        <taxon>Eukaryota</taxon>
        <taxon>Fungi</taxon>
        <taxon>Fungi incertae sedis</taxon>
        <taxon>Chytridiomycota</taxon>
        <taxon>Chytridiomycota incertae sedis</taxon>
        <taxon>Neocallimastigomycetes</taxon>
        <taxon>Neocallimastigales</taxon>
        <taxon>Neocallimastigaceae</taxon>
        <taxon>Piromyces</taxon>
    </lineage>
</organism>
<dbReference type="AlphaFoldDB" id="A0A1Y1V4I5"/>
<proteinExistence type="predicted"/>
<dbReference type="Proteomes" id="UP000193719">
    <property type="component" value="Unassembled WGS sequence"/>
</dbReference>
<feature type="non-terminal residue" evidence="1">
    <location>
        <position position="1188"/>
    </location>
</feature>
<sequence length="1188" mass="141621">MNYNQQQQQQQQNDRSCTEFKVIFEYIISLKKSYFEALVFNKNFENDIIIKKFNDEIFLNEVVFNKYNNNEYNVLRDYIYFYLSKSKKPIANEYMFKLYLRLYNLLFRSLNNYTKKNVAKFVLFIVSFKDYLMGLTEYIDYFNSLSKFDVKTINLIYIGKSEISREIQIIYNLYECTFNHILNLEEWFNNNDVSIQSIDLFTEKLKELRDLSMKTSFKLKLEFKQLFYIQDFIYVKEAFNDTIVSLKSYLSYYLGILKKENEHFNLHYYYLLGNANDHLIEEEFNFLKEKLPSYIYETLVVKLINNKINECKDDKYQSQLLKTVCSQEGNIFKFKNFFKSLFNKYTIFKYKNKNNNNNNDVPNDLNGFNFLELQNDRNINSIFKYLNQTTNYLVDEVLISVFNDYVINYFDSQYDDEDKILKQSFLLFKKFVTYIEVNKCEITGKNKINILFTISYIKCYCFHLCNILHKEGATNLNLSQVFEFLDKTNLNKIVKIYILRVLNKIIIKDYSDLLKFINKKQLFINDFDFSEKSNFGLNHLFLQEGSFELYKKFSELYNINKVAEFQNKNDHELNEMLNKDTLLVFYDLIINKEISSFIQSEKFNESYYKKLCCYLTETLCKLNLPTPSENILKIYYDYDSLSSEYNTIKNLSNTEFEVLMYANKFALISSLSKPNTFYSDIISDNVVENLKNLYIPGGEIYHTLLVDSAKEIQEYFNNNSTRLFGAYVCDCGKSYYLENCTQPGGIFICTNCKQYISGNNHILIPREGHMRIYSNQEERNRFPHIPGILIDNLLNDINQKINEETPGFRRLHKNCFHNFHKKIRNISNVTYRILSFIFFSCLYIDGKLKYIGENGLKEFSYLDSNQSMLSILNDIWHTLNIELGRRGVENKVPCFLNMIIPKIAHLILSNDMKMVTAEERNQFEKECNEIIESALIESNFNNFYQQSIKDRNDILNYDDFTIKCILEETSDIERLPNNEFPLIRYFYAVNYSTYDEFYKLFNDIPDEVYKYPVLTTYFKYSHKMPDKIKILESFQFINPFVVYVLEKYSNKLARIEAKQISIKSELEKDEKMKNLFVNFKKGWNNIFEILTNFDCHGELTPKNIDENDCLAYVLNDTVEDGYGKYIATYYNDIISIHNEILKSLIPENNLKYYLKPFQNQLENYNTVQDTTYNEIISFNINNDLYGSI</sequence>
<keyword evidence="2" id="KW-1185">Reference proteome</keyword>
<gene>
    <name evidence="1" type="ORF">BCR36DRAFT_356114</name>
</gene>
<accession>A0A1Y1V4I5</accession>
<reference evidence="1 2" key="2">
    <citation type="submission" date="2016-08" db="EMBL/GenBank/DDBJ databases">
        <title>Pervasive Adenine N6-methylation of Active Genes in Fungi.</title>
        <authorList>
            <consortium name="DOE Joint Genome Institute"/>
            <person name="Mondo S.J."/>
            <person name="Dannebaum R.O."/>
            <person name="Kuo R.C."/>
            <person name="Labutti K."/>
            <person name="Haridas S."/>
            <person name="Kuo A."/>
            <person name="Salamov A."/>
            <person name="Ahrendt S.R."/>
            <person name="Lipzen A."/>
            <person name="Sullivan W."/>
            <person name="Andreopoulos W.B."/>
            <person name="Clum A."/>
            <person name="Lindquist E."/>
            <person name="Daum C."/>
            <person name="Ramamoorthy G.K."/>
            <person name="Gryganskyi A."/>
            <person name="Culley D."/>
            <person name="Magnuson J.K."/>
            <person name="James T.Y."/>
            <person name="O'Malley M.A."/>
            <person name="Stajich J.E."/>
            <person name="Spatafora J.W."/>
            <person name="Visel A."/>
            <person name="Grigoriev I.V."/>
        </authorList>
    </citation>
    <scope>NUCLEOTIDE SEQUENCE [LARGE SCALE GENOMIC DNA]</scope>
    <source>
        <strain evidence="2">finn</strain>
    </source>
</reference>
<evidence type="ECO:0000313" key="2">
    <source>
        <dbReference type="Proteomes" id="UP000193719"/>
    </source>
</evidence>
<dbReference type="EMBL" id="MCFH01000032">
    <property type="protein sequence ID" value="ORX47098.1"/>
    <property type="molecule type" value="Genomic_DNA"/>
</dbReference>
<evidence type="ECO:0000313" key="1">
    <source>
        <dbReference type="EMBL" id="ORX47098.1"/>
    </source>
</evidence>